<keyword evidence="7 13" id="KW-0378">Hydrolase</keyword>
<sequence>MTEPLLITPTELRQHHYCPRVVFFERCTPVRRRETVLMTHGREKHQTELLRERRRTLSRYELTEGERRYDLRLTSPALGLTGELDLLIVDGTRAFPVEFKHTSRPPDPGHKLQLCAYALLVEAELDLTCPHGYWHSSRTRQTHTIPFDTRLRNRTRAAIETVRGFILAERCPPPTSQPVKCLECELRNFCGDTL</sequence>
<dbReference type="PANTHER" id="PTHR36531:SF6">
    <property type="entry name" value="DNA REPLICATION ATP-DEPENDENT HELICASE_NUCLEASE DNA2"/>
    <property type="match status" value="1"/>
</dbReference>
<dbReference type="EC" id="3.1.12.1" evidence="3 13"/>
<evidence type="ECO:0000256" key="12">
    <source>
        <dbReference type="ARBA" id="ARBA00023211"/>
    </source>
</evidence>
<protein>
    <recommendedName>
        <fullName evidence="4 13">CRISPR-associated exonuclease Cas4</fullName>
        <ecNumber evidence="3 13">3.1.12.1</ecNumber>
    </recommendedName>
</protein>
<comment type="cofactor">
    <cofactor evidence="13">
        <name>iron-sulfur cluster</name>
        <dbReference type="ChEBI" id="CHEBI:30408"/>
    </cofactor>
</comment>
<dbReference type="GO" id="GO:0051607">
    <property type="term" value="P:defense response to virus"/>
    <property type="evidence" value="ECO:0007669"/>
    <property type="project" value="UniProtKB-KW"/>
</dbReference>
<dbReference type="Proteomes" id="UP000020492">
    <property type="component" value="Unassembled WGS sequence"/>
</dbReference>
<evidence type="ECO:0000259" key="14">
    <source>
        <dbReference type="Pfam" id="PF01930"/>
    </source>
</evidence>
<dbReference type="InterPro" id="IPR051827">
    <property type="entry name" value="Cas4_exonuclease"/>
</dbReference>
<keyword evidence="9 13" id="KW-0408">Iron</keyword>
<dbReference type="OrthoDB" id="9781776at2"/>
<dbReference type="AlphaFoldDB" id="A0A016QMV5"/>
<proteinExistence type="inferred from homology"/>
<dbReference type="Gene3D" id="3.90.320.10">
    <property type="match status" value="1"/>
</dbReference>
<comment type="cofactor">
    <cofactor evidence="13">
        <name>Mg(2+)</name>
        <dbReference type="ChEBI" id="CHEBI:18420"/>
    </cofactor>
    <cofactor evidence="13">
        <name>Mn(2+)</name>
        <dbReference type="ChEBI" id="CHEBI:29035"/>
    </cofactor>
    <text evidence="13">Mg(2+) or Mn(2+) required for ssDNA cleavage activity.</text>
</comment>
<evidence type="ECO:0000256" key="8">
    <source>
        <dbReference type="ARBA" id="ARBA00022839"/>
    </source>
</evidence>
<dbReference type="GO" id="GO:0004527">
    <property type="term" value="F:exonuclease activity"/>
    <property type="evidence" value="ECO:0007669"/>
    <property type="project" value="UniProtKB-KW"/>
</dbReference>
<comment type="caution">
    <text evidence="15">The sequence shown here is derived from an EMBL/GenBank/DDBJ whole genome shotgun (WGS) entry which is preliminary data.</text>
</comment>
<keyword evidence="10 13" id="KW-0411">Iron-sulfur</keyword>
<organism evidence="15 16">
    <name type="scientific">Deinococcus phoenicis</name>
    <dbReference type="NCBI Taxonomy" id="1476583"/>
    <lineage>
        <taxon>Bacteria</taxon>
        <taxon>Thermotogati</taxon>
        <taxon>Deinococcota</taxon>
        <taxon>Deinococci</taxon>
        <taxon>Deinococcales</taxon>
        <taxon>Deinococcaceae</taxon>
        <taxon>Deinococcus</taxon>
    </lineage>
</organism>
<dbReference type="InterPro" id="IPR013343">
    <property type="entry name" value="CRISPR-assoc_prot_Cas4"/>
</dbReference>
<evidence type="ECO:0000256" key="1">
    <source>
        <dbReference type="ARBA" id="ARBA00001966"/>
    </source>
</evidence>
<evidence type="ECO:0000256" key="3">
    <source>
        <dbReference type="ARBA" id="ARBA00012768"/>
    </source>
</evidence>
<evidence type="ECO:0000256" key="13">
    <source>
        <dbReference type="RuleBase" id="RU365022"/>
    </source>
</evidence>
<keyword evidence="12 13" id="KW-0464">Manganese</keyword>
<dbReference type="NCBIfam" id="TIGR00372">
    <property type="entry name" value="cas4"/>
    <property type="match status" value="1"/>
</dbReference>
<keyword evidence="11 13" id="KW-0051">Antiviral defense</keyword>
<dbReference type="InterPro" id="IPR011604">
    <property type="entry name" value="PDDEXK-like_dom_sf"/>
</dbReference>
<name>A0A016QMV5_9DEIO</name>
<dbReference type="Pfam" id="PF01930">
    <property type="entry name" value="Cas_Cas4"/>
    <property type="match status" value="1"/>
</dbReference>
<evidence type="ECO:0000313" key="15">
    <source>
        <dbReference type="EMBL" id="EYB67217.1"/>
    </source>
</evidence>
<evidence type="ECO:0000256" key="7">
    <source>
        <dbReference type="ARBA" id="ARBA00022801"/>
    </source>
</evidence>
<gene>
    <name evidence="15" type="primary">cas4</name>
    <name evidence="15" type="ORF">DEIPH_ctg046orf0005</name>
</gene>
<comment type="similarity">
    <text evidence="2 13">Belongs to the CRISPR-associated exonuclease Cas4 family.</text>
</comment>
<dbReference type="PATRIC" id="fig|1476583.3.peg.2691"/>
<reference evidence="15 16" key="1">
    <citation type="submission" date="2014-03" db="EMBL/GenBank/DDBJ databases">
        <title>Draft genome sequence of Deinococcus phoenicis 1P10ME.</title>
        <authorList>
            <person name="Stepanov V.G."/>
            <person name="Vaishampayan P."/>
            <person name="Venkateswaran K."/>
            <person name="Fox G.E."/>
        </authorList>
    </citation>
    <scope>NUCLEOTIDE SEQUENCE [LARGE SCALE GENOMIC DNA]</scope>
    <source>
        <strain evidence="15 16">1P10ME</strain>
    </source>
</reference>
<evidence type="ECO:0000256" key="6">
    <source>
        <dbReference type="ARBA" id="ARBA00022723"/>
    </source>
</evidence>
<accession>A0A016QMV5</accession>
<evidence type="ECO:0000256" key="10">
    <source>
        <dbReference type="ARBA" id="ARBA00023014"/>
    </source>
</evidence>
<dbReference type="InterPro" id="IPR022765">
    <property type="entry name" value="Dna2/Cas4_DUF83"/>
</dbReference>
<keyword evidence="8 13" id="KW-0269">Exonuclease</keyword>
<keyword evidence="16" id="KW-1185">Reference proteome</keyword>
<evidence type="ECO:0000313" key="16">
    <source>
        <dbReference type="Proteomes" id="UP000020492"/>
    </source>
</evidence>
<dbReference type="PANTHER" id="PTHR36531">
    <property type="entry name" value="CRISPR-ASSOCIATED EXONUCLEASE CAS4"/>
    <property type="match status" value="1"/>
</dbReference>
<comment type="function">
    <text evidence="13">CRISPR (clustered regularly interspaced short palindromic repeat) is an adaptive immune system that provides protection against mobile genetic elements (viruses, transposable elements and conjugative plasmids). CRISPR clusters contain sequences complementary to antecedent mobile elements and target invading nucleic acids. CRISPR clusters are transcribed and processed into CRISPR RNA (crRNA).</text>
</comment>
<evidence type="ECO:0000256" key="5">
    <source>
        <dbReference type="ARBA" id="ARBA00022722"/>
    </source>
</evidence>
<dbReference type="eggNOG" id="COG1468">
    <property type="taxonomic scope" value="Bacteria"/>
</dbReference>
<evidence type="ECO:0000256" key="4">
    <source>
        <dbReference type="ARBA" id="ARBA00020049"/>
    </source>
</evidence>
<evidence type="ECO:0000256" key="2">
    <source>
        <dbReference type="ARBA" id="ARBA00009189"/>
    </source>
</evidence>
<evidence type="ECO:0000256" key="11">
    <source>
        <dbReference type="ARBA" id="ARBA00023118"/>
    </source>
</evidence>
<keyword evidence="6 13" id="KW-0479">Metal-binding</keyword>
<dbReference type="STRING" id="1476583.DEIPH_ctg046orf0005"/>
<dbReference type="RefSeq" id="WP_034358944.1">
    <property type="nucleotide sequence ID" value="NZ_JHAC01000044.1"/>
</dbReference>
<dbReference type="GO" id="GO:0051536">
    <property type="term" value="F:iron-sulfur cluster binding"/>
    <property type="evidence" value="ECO:0007669"/>
    <property type="project" value="UniProtKB-KW"/>
</dbReference>
<dbReference type="GO" id="GO:0046872">
    <property type="term" value="F:metal ion binding"/>
    <property type="evidence" value="ECO:0007669"/>
    <property type="project" value="UniProtKB-KW"/>
</dbReference>
<feature type="domain" description="DUF83" evidence="14">
    <location>
        <begin position="10"/>
        <end position="190"/>
    </location>
</feature>
<keyword evidence="5 13" id="KW-0540">Nuclease</keyword>
<evidence type="ECO:0000256" key="9">
    <source>
        <dbReference type="ARBA" id="ARBA00023004"/>
    </source>
</evidence>
<comment type="cofactor">
    <cofactor evidence="1">
        <name>[4Fe-4S] cluster</name>
        <dbReference type="ChEBI" id="CHEBI:49883"/>
    </cofactor>
</comment>
<dbReference type="EMBL" id="JHAC01000044">
    <property type="protein sequence ID" value="EYB67217.1"/>
    <property type="molecule type" value="Genomic_DNA"/>
</dbReference>